<dbReference type="InterPro" id="IPR036424">
    <property type="entry name" value="UPP_synth-like_sf"/>
</dbReference>
<comment type="similarity">
    <text evidence="2">Belongs to the UPP synthase family.</text>
</comment>
<dbReference type="InterPro" id="IPR001441">
    <property type="entry name" value="UPP_synth-like"/>
</dbReference>
<dbReference type="PANTHER" id="PTHR10291">
    <property type="entry name" value="DEHYDRODOLICHYL DIPHOSPHATE SYNTHASE FAMILY MEMBER"/>
    <property type="match status" value="1"/>
</dbReference>
<name>A0A7C5IYC4_9GAMM</name>
<dbReference type="PROSITE" id="PS01066">
    <property type="entry name" value="UPP_SYNTHASE"/>
    <property type="match status" value="1"/>
</dbReference>
<dbReference type="NCBIfam" id="NF011405">
    <property type="entry name" value="PRK14830.1"/>
    <property type="match status" value="1"/>
</dbReference>
<feature type="binding site" evidence="2">
    <location>
        <position position="69"/>
    </location>
    <ligand>
        <name>substrate</name>
    </ligand>
</feature>
<gene>
    <name evidence="2" type="primary">uppS</name>
    <name evidence="3" type="ORF">ENJ98_02835</name>
</gene>
<keyword evidence="2" id="KW-0573">Peptidoglycan synthesis</keyword>
<feature type="binding site" evidence="2">
    <location>
        <begin position="21"/>
        <end position="24"/>
    </location>
    <ligand>
        <name>substrate</name>
    </ligand>
</feature>
<accession>A0A7C5IYC4</accession>
<keyword evidence="2" id="KW-0460">Magnesium</keyword>
<dbReference type="HAMAP" id="MF_01139">
    <property type="entry name" value="ISPT"/>
    <property type="match status" value="1"/>
</dbReference>
<feature type="binding site" evidence="2">
    <location>
        <position position="37"/>
    </location>
    <ligand>
        <name>substrate</name>
    </ligand>
</feature>
<dbReference type="Pfam" id="PF01255">
    <property type="entry name" value="Prenyltransf"/>
    <property type="match status" value="1"/>
</dbReference>
<feature type="binding site" evidence="2">
    <location>
        <position position="33"/>
    </location>
    <ligand>
        <name>substrate</name>
    </ligand>
</feature>
<dbReference type="SUPFAM" id="SSF64005">
    <property type="entry name" value="Undecaprenyl diphosphate synthase"/>
    <property type="match status" value="1"/>
</dbReference>
<dbReference type="GO" id="GO:0071555">
    <property type="term" value="P:cell wall organization"/>
    <property type="evidence" value="ECO:0007669"/>
    <property type="project" value="UniProtKB-KW"/>
</dbReference>
<dbReference type="PANTHER" id="PTHR10291:SF0">
    <property type="entry name" value="DEHYDRODOLICHYL DIPHOSPHATE SYNTHASE 2"/>
    <property type="match status" value="1"/>
</dbReference>
<keyword evidence="2" id="KW-0133">Cell shape</keyword>
<evidence type="ECO:0000256" key="2">
    <source>
        <dbReference type="HAMAP-Rule" id="MF_01139"/>
    </source>
</evidence>
<feature type="binding site" evidence="2">
    <location>
        <position position="71"/>
    </location>
    <ligand>
        <name>substrate</name>
    </ligand>
</feature>
<dbReference type="Gene3D" id="3.40.1180.10">
    <property type="entry name" value="Decaprenyl diphosphate synthase-like"/>
    <property type="match status" value="1"/>
</dbReference>
<comment type="caution">
    <text evidence="3">The sequence shown here is derived from an EMBL/GenBank/DDBJ whole genome shotgun (WGS) entry which is preliminary data.</text>
</comment>
<comment type="function">
    <text evidence="2">Catalyzes the sequential condensation of isopentenyl diphosphate (IPP) with (2E,6E)-farnesyl diphosphate (E,E-FPP) to yield (2Z,6Z,10Z,14Z,18Z,22Z,26Z,30Z,34E,38E)-undecaprenyl diphosphate (di-trans,octa-cis-UPP). UPP is the precursor of glycosyl carrier lipid in the biosynthesis of bacterial cell wall polysaccharide components such as peptidoglycan and lipopolysaccharide.</text>
</comment>
<feature type="binding site" evidence="2">
    <location>
        <begin position="194"/>
        <end position="196"/>
    </location>
    <ligand>
        <name>substrate</name>
    </ligand>
</feature>
<feature type="binding site" evidence="2">
    <location>
        <begin position="65"/>
        <end position="67"/>
    </location>
    <ligand>
        <name>substrate</name>
    </ligand>
</feature>
<dbReference type="GO" id="GO:0008834">
    <property type="term" value="F:ditrans,polycis-undecaprenyl-diphosphate synthase [(2E,6E)-farnesyl-diphosphate specific] activity"/>
    <property type="evidence" value="ECO:0007669"/>
    <property type="project" value="UniProtKB-UniRule"/>
</dbReference>
<comment type="cofactor">
    <cofactor evidence="2">
        <name>Mg(2+)</name>
        <dbReference type="ChEBI" id="CHEBI:18420"/>
    </cofactor>
    <text evidence="2">Binds 2 magnesium ions per subunit.</text>
</comment>
<dbReference type="AlphaFoldDB" id="A0A7C5IYC4"/>
<organism evidence="3">
    <name type="scientific">Thiolapillus brandeum</name>
    <dbReference type="NCBI Taxonomy" id="1076588"/>
    <lineage>
        <taxon>Bacteria</taxon>
        <taxon>Pseudomonadati</taxon>
        <taxon>Pseudomonadota</taxon>
        <taxon>Gammaproteobacteria</taxon>
        <taxon>Chromatiales</taxon>
        <taxon>Sedimenticolaceae</taxon>
        <taxon>Thiolapillus</taxon>
    </lineage>
</organism>
<keyword evidence="2" id="KW-0961">Cell wall biogenesis/degradation</keyword>
<dbReference type="GO" id="GO:0016094">
    <property type="term" value="P:polyprenol biosynthetic process"/>
    <property type="evidence" value="ECO:0007669"/>
    <property type="project" value="TreeGrafter"/>
</dbReference>
<dbReference type="FunFam" id="3.40.1180.10:FF:000001">
    <property type="entry name" value="(2E,6E)-farnesyl-diphosphate-specific ditrans,polycis-undecaprenyl-diphosphate synthase"/>
    <property type="match status" value="1"/>
</dbReference>
<dbReference type="Proteomes" id="UP000886100">
    <property type="component" value="Unassembled WGS sequence"/>
</dbReference>
<proteinExistence type="inferred from homology"/>
<keyword evidence="1 2" id="KW-0808">Transferase</keyword>
<dbReference type="NCBIfam" id="TIGR00055">
    <property type="entry name" value="uppS"/>
    <property type="match status" value="1"/>
</dbReference>
<comment type="catalytic activity">
    <reaction evidence="2">
        <text>8 isopentenyl diphosphate + (2E,6E)-farnesyl diphosphate = di-trans,octa-cis-undecaprenyl diphosphate + 8 diphosphate</text>
        <dbReference type="Rhea" id="RHEA:27551"/>
        <dbReference type="ChEBI" id="CHEBI:33019"/>
        <dbReference type="ChEBI" id="CHEBI:58405"/>
        <dbReference type="ChEBI" id="CHEBI:128769"/>
        <dbReference type="ChEBI" id="CHEBI:175763"/>
        <dbReference type="EC" id="2.5.1.31"/>
    </reaction>
</comment>
<dbReference type="EMBL" id="DROM01000176">
    <property type="protein sequence ID" value="HHH13149.1"/>
    <property type="molecule type" value="Genomic_DNA"/>
</dbReference>
<dbReference type="EC" id="2.5.1.31" evidence="2"/>
<feature type="active site" evidence="2">
    <location>
        <position position="20"/>
    </location>
</feature>
<dbReference type="CDD" id="cd00475">
    <property type="entry name" value="Cis_IPPS"/>
    <property type="match status" value="1"/>
</dbReference>
<feature type="binding site" evidence="2">
    <location>
        <position position="25"/>
    </location>
    <ligand>
        <name>substrate</name>
    </ligand>
</feature>
<sequence>MSSANPPEEKIPHHVAIIMDGNGRWARARGKPRHAGHRAGVEAVRRVIEACGNRGVKVLSLFAFSSENWRRPETEVKMLMELFFTALNREIRRLVKGNVRLRIIGDLGAFSDKLQELIREGERATAGNDGLLLQVFANYGGRWDITQAARRLASQVQAGVLDPVQIDEERLAGALSFAGVPDPDLLIRTAGEQRISNFMLWQCAYTELYFTDVLWPDFDEAALDAALADYAGRQRRFGRVLEPEDD</sequence>
<comment type="subunit">
    <text evidence="2">Homodimer.</text>
</comment>
<dbReference type="GO" id="GO:0000287">
    <property type="term" value="F:magnesium ion binding"/>
    <property type="evidence" value="ECO:0007669"/>
    <property type="project" value="UniProtKB-UniRule"/>
</dbReference>
<feature type="binding site" evidence="2">
    <location>
        <position position="20"/>
    </location>
    <ligand>
        <name>Mg(2+)</name>
        <dbReference type="ChEBI" id="CHEBI:18420"/>
    </ligand>
</feature>
<dbReference type="GO" id="GO:0008360">
    <property type="term" value="P:regulation of cell shape"/>
    <property type="evidence" value="ECO:0007669"/>
    <property type="project" value="UniProtKB-KW"/>
</dbReference>
<reference evidence="3" key="1">
    <citation type="journal article" date="2020" name="mSystems">
        <title>Genome- and Community-Level Interaction Insights into Carbon Utilization and Element Cycling Functions of Hydrothermarchaeota in Hydrothermal Sediment.</title>
        <authorList>
            <person name="Zhou Z."/>
            <person name="Liu Y."/>
            <person name="Xu W."/>
            <person name="Pan J."/>
            <person name="Luo Z.H."/>
            <person name="Li M."/>
        </authorList>
    </citation>
    <scope>NUCLEOTIDE SEQUENCE [LARGE SCALE GENOMIC DNA]</scope>
    <source>
        <strain evidence="3">HyVt-535</strain>
    </source>
</reference>
<keyword evidence="2" id="KW-0479">Metal-binding</keyword>
<protein>
    <recommendedName>
        <fullName evidence="2">Ditrans,polycis-undecaprenyl-diphosphate synthase ((2E,6E)-farnesyl-diphosphate specific)</fullName>
        <ecNumber evidence="2">2.5.1.31</ecNumber>
    </recommendedName>
    <alternativeName>
        <fullName evidence="2">Ditrans,polycis-undecaprenylcistransferase</fullName>
    </alternativeName>
    <alternativeName>
        <fullName evidence="2">Undecaprenyl diphosphate synthase</fullName>
        <shortName evidence="2">UDS</shortName>
    </alternativeName>
    <alternativeName>
        <fullName evidence="2">Undecaprenyl pyrophosphate synthase</fullName>
        <shortName evidence="2">UPP synthase</shortName>
    </alternativeName>
</protein>
<feature type="binding site" evidence="2">
    <location>
        <position position="188"/>
    </location>
    <ligand>
        <name>substrate</name>
    </ligand>
</feature>
<dbReference type="InterPro" id="IPR018520">
    <property type="entry name" value="UPP_synth-like_CS"/>
</dbReference>
<dbReference type="GO" id="GO:0009252">
    <property type="term" value="P:peptidoglycan biosynthetic process"/>
    <property type="evidence" value="ECO:0007669"/>
    <property type="project" value="UniProtKB-UniRule"/>
</dbReference>
<feature type="active site" description="Proton acceptor" evidence="2">
    <location>
        <position position="68"/>
    </location>
</feature>
<feature type="binding site" evidence="2">
    <location>
        <position position="207"/>
    </location>
    <ligand>
        <name>Mg(2+)</name>
        <dbReference type="ChEBI" id="CHEBI:18420"/>
    </ligand>
</feature>
<evidence type="ECO:0000313" key="3">
    <source>
        <dbReference type="EMBL" id="HHH13149.1"/>
    </source>
</evidence>
<evidence type="ECO:0000256" key="1">
    <source>
        <dbReference type="ARBA" id="ARBA00022679"/>
    </source>
</evidence>
<dbReference type="GO" id="GO:0005829">
    <property type="term" value="C:cytosol"/>
    <property type="evidence" value="ECO:0007669"/>
    <property type="project" value="TreeGrafter"/>
</dbReference>